<dbReference type="SUPFAM" id="SSF48452">
    <property type="entry name" value="TPR-like"/>
    <property type="match status" value="1"/>
</dbReference>
<dbReference type="Proteomes" id="UP000075515">
    <property type="component" value="Unassembled WGS sequence"/>
</dbReference>
<protein>
    <recommendedName>
        <fullName evidence="3">Tetratricopeptide repeat protein</fullName>
    </recommendedName>
</protein>
<evidence type="ECO:0000313" key="2">
    <source>
        <dbReference type="Proteomes" id="UP000075515"/>
    </source>
</evidence>
<name>A0A150SQD6_SORCE</name>
<dbReference type="Gene3D" id="1.25.40.10">
    <property type="entry name" value="Tetratricopeptide repeat domain"/>
    <property type="match status" value="2"/>
</dbReference>
<accession>A0A150SQD6</accession>
<dbReference type="AlphaFoldDB" id="A0A150SQD6"/>
<dbReference type="SMART" id="SM00028">
    <property type="entry name" value="TPR"/>
    <property type="match status" value="3"/>
</dbReference>
<gene>
    <name evidence="1" type="ORF">BE18_02150</name>
</gene>
<feature type="non-terminal residue" evidence="1">
    <location>
        <position position="438"/>
    </location>
</feature>
<proteinExistence type="predicted"/>
<evidence type="ECO:0000313" key="1">
    <source>
        <dbReference type="EMBL" id="KYF94702.1"/>
    </source>
</evidence>
<evidence type="ECO:0008006" key="3">
    <source>
        <dbReference type="Google" id="ProtNLM"/>
    </source>
</evidence>
<reference evidence="1 2" key="1">
    <citation type="submission" date="2014-02" db="EMBL/GenBank/DDBJ databases">
        <title>The small core and large imbalanced accessory genome model reveals a collaborative survival strategy of Sorangium cellulosum strains in nature.</title>
        <authorList>
            <person name="Han K."/>
            <person name="Peng R."/>
            <person name="Blom J."/>
            <person name="Li Y.-Z."/>
        </authorList>
    </citation>
    <scope>NUCLEOTIDE SEQUENCE [LARGE SCALE GENOMIC DNA]</scope>
    <source>
        <strain evidence="1 2">So0149</strain>
    </source>
</reference>
<dbReference type="EMBL" id="JEMC01001716">
    <property type="protein sequence ID" value="KYF94702.1"/>
    <property type="molecule type" value="Genomic_DNA"/>
</dbReference>
<sequence>RLAIYAPDRAEARMHYARAEALRDGLDARERALLHAMEPLLGGDPGDAARLSALAAQRPRDAEVLALFARHALRWNIHASVEAATRATTSEPERAQGWAALARSLRHLGSFQDAAAAVDQCLAISPQAASCYEVRSEIHSALGSCGDVEQDLQLMLWMTGARGQAIQRKLASSSYAQGRSADAVMVPLRQGWVSLPDSERRYVALIDEASVRALTGDFAEAEVLLRSARLRMSAESRAHADVARALVDIYLETDREIEAARIAETCLDNYVACASGSADLLRVMLHAGFISWPAFQERRAEHLPPSGAPAGAERALSAVVRAHARWIEGFEEAAEAVPALPVSALMSDQVDHDVHADLGAVYHLAGMPGHAIPALRKAVMTCDMLDWPVTYVRSFWFLGQALEQTGDIAGACQAYASVIARWGGASPPSQTAARARER</sequence>
<organism evidence="1 2">
    <name type="scientific">Sorangium cellulosum</name>
    <name type="common">Polyangium cellulosum</name>
    <dbReference type="NCBI Taxonomy" id="56"/>
    <lineage>
        <taxon>Bacteria</taxon>
        <taxon>Pseudomonadati</taxon>
        <taxon>Myxococcota</taxon>
        <taxon>Polyangia</taxon>
        <taxon>Polyangiales</taxon>
        <taxon>Polyangiaceae</taxon>
        <taxon>Sorangium</taxon>
    </lineage>
</organism>
<dbReference type="InterPro" id="IPR019734">
    <property type="entry name" value="TPR_rpt"/>
</dbReference>
<feature type="non-terminal residue" evidence="1">
    <location>
        <position position="1"/>
    </location>
</feature>
<dbReference type="InterPro" id="IPR011990">
    <property type="entry name" value="TPR-like_helical_dom_sf"/>
</dbReference>
<comment type="caution">
    <text evidence="1">The sequence shown here is derived from an EMBL/GenBank/DDBJ whole genome shotgun (WGS) entry which is preliminary data.</text>
</comment>